<evidence type="ECO:0000256" key="1">
    <source>
        <dbReference type="SAM" id="MobiDB-lite"/>
    </source>
</evidence>
<dbReference type="EMBL" id="CAMPGE010019462">
    <property type="protein sequence ID" value="CAI2377794.1"/>
    <property type="molecule type" value="Genomic_DNA"/>
</dbReference>
<comment type="caution">
    <text evidence="2">The sequence shown here is derived from an EMBL/GenBank/DDBJ whole genome shotgun (WGS) entry which is preliminary data.</text>
</comment>
<keyword evidence="3" id="KW-1185">Reference proteome</keyword>
<sequence length="279" mass="32191">MSKHIRFASETTFCIDSDNSDSEGDYFEEKNPDCKLLSHTDLFSLNNTSDQSASRLNHEEEALLKYYNEQIKGKEAEKEQKPKLGKTKVYIQPSKKFIRIVDNAICLLREKERKRELDLEAEKKLKMGIIDVLRASLACDTDKSPPKSQRIDKDCDWENMEFYDLVNLVNNFCSKSEEDVSDVTTMKTSYLKKKMRKLLPEEKMKSKKSSTIIINKIRAPVLVKDTIEALKSHKRSRGRNNEPSPFVTATTCLSHSALSQKKSSVSRSRRTQESWMPHN</sequence>
<proteinExistence type="predicted"/>
<protein>
    <submittedName>
        <fullName evidence="2">Uncharacterized protein</fullName>
    </submittedName>
</protein>
<feature type="compositionally biased region" description="Low complexity" evidence="1">
    <location>
        <begin position="254"/>
        <end position="266"/>
    </location>
</feature>
<dbReference type="Proteomes" id="UP001295684">
    <property type="component" value="Unassembled WGS sequence"/>
</dbReference>
<dbReference type="AlphaFoldDB" id="A0AAD2D1U4"/>
<accession>A0AAD2D1U4</accession>
<reference evidence="2" key="1">
    <citation type="submission" date="2023-07" db="EMBL/GenBank/DDBJ databases">
        <authorList>
            <consortium name="AG Swart"/>
            <person name="Singh M."/>
            <person name="Singh A."/>
            <person name="Seah K."/>
            <person name="Emmerich C."/>
        </authorList>
    </citation>
    <scope>NUCLEOTIDE SEQUENCE</scope>
    <source>
        <strain evidence="2">DP1</strain>
    </source>
</reference>
<evidence type="ECO:0000313" key="3">
    <source>
        <dbReference type="Proteomes" id="UP001295684"/>
    </source>
</evidence>
<evidence type="ECO:0000313" key="2">
    <source>
        <dbReference type="EMBL" id="CAI2377794.1"/>
    </source>
</evidence>
<organism evidence="2 3">
    <name type="scientific">Euplotes crassus</name>
    <dbReference type="NCBI Taxonomy" id="5936"/>
    <lineage>
        <taxon>Eukaryota</taxon>
        <taxon>Sar</taxon>
        <taxon>Alveolata</taxon>
        <taxon>Ciliophora</taxon>
        <taxon>Intramacronucleata</taxon>
        <taxon>Spirotrichea</taxon>
        <taxon>Hypotrichia</taxon>
        <taxon>Euplotida</taxon>
        <taxon>Euplotidae</taxon>
        <taxon>Moneuplotes</taxon>
    </lineage>
</organism>
<gene>
    <name evidence="2" type="ORF">ECRASSUSDP1_LOCUS19184</name>
</gene>
<feature type="region of interest" description="Disordered" evidence="1">
    <location>
        <begin position="233"/>
        <end position="279"/>
    </location>
</feature>
<name>A0AAD2D1U4_EUPCR</name>
<feature type="compositionally biased region" description="Polar residues" evidence="1">
    <location>
        <begin position="241"/>
        <end position="253"/>
    </location>
</feature>